<sequence>MPRLMRLAWRIKEWVEPLFYGVILLTNHSRAYTAVRLIYPYEDDEDFTRTLSIPPEIRRTSVRHLCVNDSPRLMDQLLSSCTSVTDYWGHSPCAANLGSLPQLIRLATQLALVFIPHPIDFTHSLFSRITHLQVFNSLIPRDLAIWSGLAILPQLTHLAFSHMGYVDVFPELLRTCTALRVLVLVFLSGTPSHVPRVPEALACDLRFVCMVRKRRSGEVDPLRFYILEDASLHLP</sequence>
<reference evidence="1" key="1">
    <citation type="submission" date="2023-03" db="EMBL/GenBank/DDBJ databases">
        <title>Massive genome expansion in bonnet fungi (Mycena s.s.) driven by repeated elements and novel gene families across ecological guilds.</title>
        <authorList>
            <consortium name="Lawrence Berkeley National Laboratory"/>
            <person name="Harder C.B."/>
            <person name="Miyauchi S."/>
            <person name="Viragh M."/>
            <person name="Kuo A."/>
            <person name="Thoen E."/>
            <person name="Andreopoulos B."/>
            <person name="Lu D."/>
            <person name="Skrede I."/>
            <person name="Drula E."/>
            <person name="Henrissat B."/>
            <person name="Morin E."/>
            <person name="Kohler A."/>
            <person name="Barry K."/>
            <person name="LaButti K."/>
            <person name="Morin E."/>
            <person name="Salamov A."/>
            <person name="Lipzen A."/>
            <person name="Mereny Z."/>
            <person name="Hegedus B."/>
            <person name="Baldrian P."/>
            <person name="Stursova M."/>
            <person name="Weitz H."/>
            <person name="Taylor A."/>
            <person name="Grigoriev I.V."/>
            <person name="Nagy L.G."/>
            <person name="Martin F."/>
            <person name="Kauserud H."/>
        </authorList>
    </citation>
    <scope>NUCLEOTIDE SEQUENCE</scope>
    <source>
        <strain evidence="1">9284</strain>
    </source>
</reference>
<dbReference type="AlphaFoldDB" id="A0AAD7AYK3"/>
<evidence type="ECO:0000313" key="2">
    <source>
        <dbReference type="Proteomes" id="UP001221142"/>
    </source>
</evidence>
<comment type="caution">
    <text evidence="1">The sequence shown here is derived from an EMBL/GenBank/DDBJ whole genome shotgun (WGS) entry which is preliminary data.</text>
</comment>
<protein>
    <recommendedName>
        <fullName evidence="3">F-box domain-containing protein</fullName>
    </recommendedName>
</protein>
<name>A0AAD7AYK3_9AGAR</name>
<dbReference type="Proteomes" id="UP001221142">
    <property type="component" value="Unassembled WGS sequence"/>
</dbReference>
<dbReference type="SUPFAM" id="SSF52047">
    <property type="entry name" value="RNI-like"/>
    <property type="match status" value="1"/>
</dbReference>
<gene>
    <name evidence="1" type="ORF">FB45DRAFT_51213</name>
</gene>
<evidence type="ECO:0000313" key="1">
    <source>
        <dbReference type="EMBL" id="KAJ7604476.1"/>
    </source>
</evidence>
<dbReference type="EMBL" id="JARKIF010000104">
    <property type="protein sequence ID" value="KAJ7604476.1"/>
    <property type="molecule type" value="Genomic_DNA"/>
</dbReference>
<organism evidence="1 2">
    <name type="scientific">Roridomyces roridus</name>
    <dbReference type="NCBI Taxonomy" id="1738132"/>
    <lineage>
        <taxon>Eukaryota</taxon>
        <taxon>Fungi</taxon>
        <taxon>Dikarya</taxon>
        <taxon>Basidiomycota</taxon>
        <taxon>Agaricomycotina</taxon>
        <taxon>Agaricomycetes</taxon>
        <taxon>Agaricomycetidae</taxon>
        <taxon>Agaricales</taxon>
        <taxon>Marasmiineae</taxon>
        <taxon>Mycenaceae</taxon>
        <taxon>Roridomyces</taxon>
    </lineage>
</organism>
<proteinExistence type="predicted"/>
<evidence type="ECO:0008006" key="3">
    <source>
        <dbReference type="Google" id="ProtNLM"/>
    </source>
</evidence>
<keyword evidence="2" id="KW-1185">Reference proteome</keyword>
<accession>A0AAD7AYK3</accession>